<dbReference type="Proteomes" id="UP000838686">
    <property type="component" value="Unassembled WGS sequence"/>
</dbReference>
<evidence type="ECO:0000313" key="2">
    <source>
        <dbReference type="Proteomes" id="UP000838686"/>
    </source>
</evidence>
<dbReference type="RefSeq" id="WP_236344197.1">
    <property type="nucleotide sequence ID" value="NZ_CAKMMF010000023.1"/>
</dbReference>
<sequence>MKIIFRDAQHAWNPTQEEIKAWAYSGEKIPEQDWELAVNSLENIPMICSLIDDEKCNRTLFFLGSLYVFIGDIVRSGEAEEIGRLSELLNTMKMKAKSERLIDWIKRSKYLIQHPNTYDYDYWGLGSKHVY</sequence>
<dbReference type="EMBL" id="CAKMMF010000023">
    <property type="protein sequence ID" value="CAH1214731.1"/>
    <property type="molecule type" value="Genomic_DNA"/>
</dbReference>
<protein>
    <submittedName>
        <fullName evidence="1">Uncharacterized protein</fullName>
    </submittedName>
</protein>
<name>A0ABN8GPS6_9BACL</name>
<organism evidence="1 2">
    <name type="scientific">Paenibacillus plantiphilus</name>
    <dbReference type="NCBI Taxonomy" id="2905650"/>
    <lineage>
        <taxon>Bacteria</taxon>
        <taxon>Bacillati</taxon>
        <taxon>Bacillota</taxon>
        <taxon>Bacilli</taxon>
        <taxon>Bacillales</taxon>
        <taxon>Paenibacillaceae</taxon>
        <taxon>Paenibacillus</taxon>
    </lineage>
</organism>
<keyword evidence="2" id="KW-1185">Reference proteome</keyword>
<reference evidence="1" key="1">
    <citation type="submission" date="2022-01" db="EMBL/GenBank/DDBJ databases">
        <authorList>
            <person name="Criscuolo A."/>
        </authorList>
    </citation>
    <scope>NUCLEOTIDE SEQUENCE</scope>
    <source>
        <strain evidence="1">CIP111893</strain>
    </source>
</reference>
<gene>
    <name evidence="1" type="ORF">PAECIP111893_03840</name>
</gene>
<accession>A0ABN8GPS6</accession>
<evidence type="ECO:0000313" key="1">
    <source>
        <dbReference type="EMBL" id="CAH1214731.1"/>
    </source>
</evidence>
<proteinExistence type="predicted"/>
<comment type="caution">
    <text evidence="1">The sequence shown here is derived from an EMBL/GenBank/DDBJ whole genome shotgun (WGS) entry which is preliminary data.</text>
</comment>